<accession>A0ABW6FEG7</accession>
<keyword evidence="3" id="KW-1185">Reference proteome</keyword>
<evidence type="ECO:0000256" key="1">
    <source>
        <dbReference type="SAM" id="MobiDB-lite"/>
    </source>
</evidence>
<feature type="compositionally biased region" description="Low complexity" evidence="1">
    <location>
        <begin position="28"/>
        <end position="46"/>
    </location>
</feature>
<protein>
    <submittedName>
        <fullName evidence="2">Uncharacterized protein</fullName>
    </submittedName>
</protein>
<name>A0ABW6FEG7_9ACTN</name>
<comment type="caution">
    <text evidence="2">The sequence shown here is derived from an EMBL/GenBank/DDBJ whole genome shotgun (WGS) entry which is preliminary data.</text>
</comment>
<evidence type="ECO:0000313" key="2">
    <source>
        <dbReference type="EMBL" id="MFD4828135.1"/>
    </source>
</evidence>
<dbReference type="EMBL" id="JBHXKZ010000061">
    <property type="protein sequence ID" value="MFD4828135.1"/>
    <property type="molecule type" value="Genomic_DNA"/>
</dbReference>
<organism evidence="2 3">
    <name type="scientific">Streptomyces rubiginosohelvolus</name>
    <dbReference type="NCBI Taxonomy" id="67362"/>
    <lineage>
        <taxon>Bacteria</taxon>
        <taxon>Bacillati</taxon>
        <taxon>Actinomycetota</taxon>
        <taxon>Actinomycetes</taxon>
        <taxon>Kitasatosporales</taxon>
        <taxon>Streptomycetaceae</taxon>
        <taxon>Streptomyces</taxon>
    </lineage>
</organism>
<gene>
    <name evidence="2" type="ORF">ACFWOQ_36775</name>
</gene>
<feature type="region of interest" description="Disordered" evidence="1">
    <location>
        <begin position="13"/>
        <end position="72"/>
    </location>
</feature>
<dbReference type="RefSeq" id="WP_382778110.1">
    <property type="nucleotide sequence ID" value="NZ_JBHXKZ010000061.1"/>
</dbReference>
<evidence type="ECO:0000313" key="3">
    <source>
        <dbReference type="Proteomes" id="UP001598352"/>
    </source>
</evidence>
<dbReference type="Proteomes" id="UP001598352">
    <property type="component" value="Unassembled WGS sequence"/>
</dbReference>
<reference evidence="2 3" key="1">
    <citation type="submission" date="2024-09" db="EMBL/GenBank/DDBJ databases">
        <title>The Natural Products Discovery Center: Release of the First 8490 Sequenced Strains for Exploring Actinobacteria Biosynthetic Diversity.</title>
        <authorList>
            <person name="Kalkreuter E."/>
            <person name="Kautsar S.A."/>
            <person name="Yang D."/>
            <person name="Bader C.D."/>
            <person name="Teijaro C.N."/>
            <person name="Fluegel L."/>
            <person name="Davis C.M."/>
            <person name="Simpson J.R."/>
            <person name="Lauterbach L."/>
            <person name="Steele A.D."/>
            <person name="Gui C."/>
            <person name="Meng S."/>
            <person name="Li G."/>
            <person name="Viehrig K."/>
            <person name="Ye F."/>
            <person name="Su P."/>
            <person name="Kiefer A.F."/>
            <person name="Nichols A."/>
            <person name="Cepeda A.J."/>
            <person name="Yan W."/>
            <person name="Fan B."/>
            <person name="Jiang Y."/>
            <person name="Adhikari A."/>
            <person name="Zheng C.-J."/>
            <person name="Schuster L."/>
            <person name="Cowan T.M."/>
            <person name="Smanski M.J."/>
            <person name="Chevrette M.G."/>
            <person name="De Carvalho L.P.S."/>
            <person name="Shen B."/>
        </authorList>
    </citation>
    <scope>NUCLEOTIDE SEQUENCE [LARGE SCALE GENOMIC DNA]</scope>
    <source>
        <strain evidence="2 3">NPDC058428</strain>
    </source>
</reference>
<proteinExistence type="predicted"/>
<sequence>MIKHLLLAVRHALTTPLDAPLPTGPRVSTSAARSRSTTGPDAAAHPQPAPAEPAAPAHHRQTAPAPRQGRGR</sequence>